<proteinExistence type="predicted"/>
<keyword evidence="2" id="KW-1133">Transmembrane helix</keyword>
<accession>A0ABZ2MHG4</accession>
<dbReference type="EMBL" id="CP144913">
    <property type="protein sequence ID" value="WXB76462.1"/>
    <property type="molecule type" value="Genomic_DNA"/>
</dbReference>
<feature type="compositionally biased region" description="Basic and acidic residues" evidence="1">
    <location>
        <begin position="1"/>
        <end position="12"/>
    </location>
</feature>
<feature type="region of interest" description="Disordered" evidence="1">
    <location>
        <begin position="1"/>
        <end position="111"/>
    </location>
</feature>
<name>A0ABZ2MHG4_9MICO</name>
<evidence type="ECO:0000256" key="2">
    <source>
        <dbReference type="SAM" id="Phobius"/>
    </source>
</evidence>
<keyword evidence="2" id="KW-0472">Membrane</keyword>
<keyword evidence="2" id="KW-0812">Transmembrane</keyword>
<keyword evidence="4" id="KW-1185">Reference proteome</keyword>
<evidence type="ECO:0000256" key="1">
    <source>
        <dbReference type="SAM" id="MobiDB-lite"/>
    </source>
</evidence>
<dbReference type="Proteomes" id="UP001382727">
    <property type="component" value="Chromosome"/>
</dbReference>
<protein>
    <recommendedName>
        <fullName evidence="5">Serine/threonine protein kinase</fullName>
    </recommendedName>
</protein>
<organism evidence="3 4">
    <name type="scientific">Janibacter alittae</name>
    <dbReference type="NCBI Taxonomy" id="3115209"/>
    <lineage>
        <taxon>Bacteria</taxon>
        <taxon>Bacillati</taxon>
        <taxon>Actinomycetota</taxon>
        <taxon>Actinomycetes</taxon>
        <taxon>Micrococcales</taxon>
        <taxon>Intrasporangiaceae</taxon>
        <taxon>Janibacter</taxon>
    </lineage>
</organism>
<sequence length="289" mass="28902">MSGPEDRRRGDAFDDFFGDPSPSGRMGPAAEQRPRSGPGDTPTTRMDADGGDETQTQPTPTAEPSYEPTIATGAVPERWWAAEPEKTAAAPASTWETTATPPREDRQPPRKGISTLGLVAMLVGGVLLGGLVVGGVMAMGLGPGSDDSGQPTARETVTETGSPTSTTEPSESSSDTSSSSSPSSSSSSSSRSSSSSSSSSTTAERSGTKPADVSQCAGPSGGVAVGTGSDVTSCAFAVAVRDAYVAGDSNGAANLRVTSPVTNKAYTMSCSGAAVTTCTGGNNAVVVLY</sequence>
<reference evidence="3 4" key="1">
    <citation type="submission" date="2024-02" db="EMBL/GenBank/DDBJ databases">
        <title>Janibacter sp. nov., isolated from gut of marine sandworm.</title>
        <authorList>
            <person name="Kim B."/>
            <person name="Jun M.O."/>
            <person name="Shin N.-R."/>
        </authorList>
    </citation>
    <scope>NUCLEOTIDE SEQUENCE [LARGE SCALE GENOMIC DNA]</scope>
    <source>
        <strain evidence="3 4">A1S7</strain>
    </source>
</reference>
<evidence type="ECO:0000313" key="3">
    <source>
        <dbReference type="EMBL" id="WXB76462.1"/>
    </source>
</evidence>
<evidence type="ECO:0008006" key="5">
    <source>
        <dbReference type="Google" id="ProtNLM"/>
    </source>
</evidence>
<gene>
    <name evidence="3" type="ORF">V1351_16185</name>
</gene>
<evidence type="ECO:0000313" key="4">
    <source>
        <dbReference type="Proteomes" id="UP001382727"/>
    </source>
</evidence>
<feature type="region of interest" description="Disordered" evidence="1">
    <location>
        <begin position="142"/>
        <end position="217"/>
    </location>
</feature>
<feature type="transmembrane region" description="Helical" evidence="2">
    <location>
        <begin position="116"/>
        <end position="141"/>
    </location>
</feature>
<dbReference type="RefSeq" id="WP_338749460.1">
    <property type="nucleotide sequence ID" value="NZ_CP144913.1"/>
</dbReference>
<feature type="compositionally biased region" description="Low complexity" evidence="1">
    <location>
        <begin position="158"/>
        <end position="202"/>
    </location>
</feature>